<reference evidence="1" key="1">
    <citation type="journal article" date="2014" name="Front. Microbiol.">
        <title>High frequency of phylogenetically diverse reductive dehalogenase-homologous genes in deep subseafloor sedimentary metagenomes.</title>
        <authorList>
            <person name="Kawai M."/>
            <person name="Futagami T."/>
            <person name="Toyoda A."/>
            <person name="Takaki Y."/>
            <person name="Nishi S."/>
            <person name="Hori S."/>
            <person name="Arai W."/>
            <person name="Tsubouchi T."/>
            <person name="Morono Y."/>
            <person name="Uchiyama I."/>
            <person name="Ito T."/>
            <person name="Fujiyama A."/>
            <person name="Inagaki F."/>
            <person name="Takami H."/>
        </authorList>
    </citation>
    <scope>NUCLEOTIDE SEQUENCE</scope>
    <source>
        <strain evidence="1">Expedition CK06-06</strain>
    </source>
</reference>
<feature type="non-terminal residue" evidence="1">
    <location>
        <position position="1"/>
    </location>
</feature>
<sequence>DAAADSSAYAERSRLCRRRLQIAARIVGEHESADLEAHGQLRQRCRARRIGALPKDLWYGPHW</sequence>
<name>X0WJN3_9ZZZZ</name>
<accession>X0WJN3</accession>
<gene>
    <name evidence="1" type="ORF">S01H1_73687</name>
</gene>
<dbReference type="EMBL" id="BARS01049246">
    <property type="protein sequence ID" value="GAG30865.1"/>
    <property type="molecule type" value="Genomic_DNA"/>
</dbReference>
<evidence type="ECO:0000313" key="1">
    <source>
        <dbReference type="EMBL" id="GAG30865.1"/>
    </source>
</evidence>
<dbReference type="AlphaFoldDB" id="X0WJN3"/>
<comment type="caution">
    <text evidence="1">The sequence shown here is derived from an EMBL/GenBank/DDBJ whole genome shotgun (WGS) entry which is preliminary data.</text>
</comment>
<proteinExistence type="predicted"/>
<organism evidence="1">
    <name type="scientific">marine sediment metagenome</name>
    <dbReference type="NCBI Taxonomy" id="412755"/>
    <lineage>
        <taxon>unclassified sequences</taxon>
        <taxon>metagenomes</taxon>
        <taxon>ecological metagenomes</taxon>
    </lineage>
</organism>
<protein>
    <submittedName>
        <fullName evidence="1">Uncharacterized protein</fullName>
    </submittedName>
</protein>